<evidence type="ECO:0000256" key="7">
    <source>
        <dbReference type="PIRNR" id="PIRNR000194"/>
    </source>
</evidence>
<name>A0A6I2R8H0_FLAPL</name>
<dbReference type="InterPro" id="IPR012259">
    <property type="entry name" value="DHFR"/>
</dbReference>
<keyword evidence="5 7" id="KW-0521">NADP</keyword>
<feature type="domain" description="DHFR" evidence="8">
    <location>
        <begin position="1"/>
        <end position="162"/>
    </location>
</feature>
<evidence type="ECO:0000256" key="2">
    <source>
        <dbReference type="ARBA" id="ARBA00009539"/>
    </source>
</evidence>
<dbReference type="Gene3D" id="3.40.430.10">
    <property type="entry name" value="Dihydrofolate Reductase, subunit A"/>
    <property type="match status" value="1"/>
</dbReference>
<dbReference type="PANTHER" id="PTHR48069">
    <property type="entry name" value="DIHYDROFOLATE REDUCTASE"/>
    <property type="match status" value="1"/>
</dbReference>
<dbReference type="CDD" id="cd00209">
    <property type="entry name" value="DHFR"/>
    <property type="match status" value="1"/>
</dbReference>
<dbReference type="GO" id="GO:0006730">
    <property type="term" value="P:one-carbon metabolic process"/>
    <property type="evidence" value="ECO:0007669"/>
    <property type="project" value="UniProtKB-KW"/>
</dbReference>
<dbReference type="PROSITE" id="PS51330">
    <property type="entry name" value="DHFR_2"/>
    <property type="match status" value="1"/>
</dbReference>
<dbReference type="GO" id="GO:0046655">
    <property type="term" value="P:folic acid metabolic process"/>
    <property type="evidence" value="ECO:0007669"/>
    <property type="project" value="TreeGrafter"/>
</dbReference>
<protein>
    <recommendedName>
        <fullName evidence="3 7">Dihydrofolate reductase</fullName>
        <ecNumber evidence="3 7">1.5.1.3</ecNumber>
    </recommendedName>
</protein>
<dbReference type="EC" id="1.5.1.3" evidence="3 7"/>
<dbReference type="RefSeq" id="WP_108981940.1">
    <property type="nucleotide sequence ID" value="NZ_WKPR01000027.1"/>
</dbReference>
<evidence type="ECO:0000256" key="3">
    <source>
        <dbReference type="ARBA" id="ARBA00012856"/>
    </source>
</evidence>
<dbReference type="InterPro" id="IPR024072">
    <property type="entry name" value="DHFR-like_dom_sf"/>
</dbReference>
<evidence type="ECO:0000256" key="6">
    <source>
        <dbReference type="ARBA" id="ARBA00023002"/>
    </source>
</evidence>
<evidence type="ECO:0000256" key="1">
    <source>
        <dbReference type="ARBA" id="ARBA00004903"/>
    </source>
</evidence>
<sequence length="167" mass="18735">MNAIVAADRNWAIGKDNGLLFSIPTDMRRFQKLTTNGTVIMGRKTLDSLPGGRPLPKRRNIVLTHNSAFARERVEFADNIKAALHMAVKENTEKVWVIGGASVYAAMLGQCRKVFLTRVFAEAEGADAFFPNLDADPTWRRLSVSRPVFENGLSFQFVTYERTPNLF</sequence>
<evidence type="ECO:0000256" key="5">
    <source>
        <dbReference type="ARBA" id="ARBA00022857"/>
    </source>
</evidence>
<gene>
    <name evidence="9" type="ORF">GKE97_20195</name>
</gene>
<evidence type="ECO:0000256" key="4">
    <source>
        <dbReference type="ARBA" id="ARBA00022563"/>
    </source>
</evidence>
<dbReference type="GO" id="GO:0046654">
    <property type="term" value="P:tetrahydrofolate biosynthetic process"/>
    <property type="evidence" value="ECO:0007669"/>
    <property type="project" value="UniProtKB-UniPathway"/>
</dbReference>
<reference evidence="9 10" key="1">
    <citation type="journal article" date="2019" name="Nat. Med.">
        <title>A library of human gut bacterial isolates paired with longitudinal multiomics data enables mechanistic microbiome research.</title>
        <authorList>
            <person name="Poyet M."/>
            <person name="Groussin M."/>
            <person name="Gibbons S.M."/>
            <person name="Avila-Pacheco J."/>
            <person name="Jiang X."/>
            <person name="Kearney S.M."/>
            <person name="Perrotta A.R."/>
            <person name="Berdy B."/>
            <person name="Zhao S."/>
            <person name="Lieberman T.D."/>
            <person name="Swanson P.K."/>
            <person name="Smith M."/>
            <person name="Roesemann S."/>
            <person name="Alexander J.E."/>
            <person name="Rich S.A."/>
            <person name="Livny J."/>
            <person name="Vlamakis H."/>
            <person name="Clish C."/>
            <person name="Bullock K."/>
            <person name="Deik A."/>
            <person name="Scott J."/>
            <person name="Pierce K.A."/>
            <person name="Xavier R.J."/>
            <person name="Alm E.J."/>
        </authorList>
    </citation>
    <scope>NUCLEOTIDE SEQUENCE [LARGE SCALE GENOMIC DNA]</scope>
    <source>
        <strain evidence="9 10">BIOML-A2</strain>
    </source>
</reference>
<keyword evidence="6 7" id="KW-0560">Oxidoreductase</keyword>
<dbReference type="GO" id="GO:0050661">
    <property type="term" value="F:NADP binding"/>
    <property type="evidence" value="ECO:0007669"/>
    <property type="project" value="InterPro"/>
</dbReference>
<proteinExistence type="inferred from homology"/>
<keyword evidence="4 7" id="KW-0554">One-carbon metabolism</keyword>
<dbReference type="Proteomes" id="UP000434475">
    <property type="component" value="Unassembled WGS sequence"/>
</dbReference>
<dbReference type="Pfam" id="PF00186">
    <property type="entry name" value="DHFR_1"/>
    <property type="match status" value="1"/>
</dbReference>
<dbReference type="AlphaFoldDB" id="A0A6I2R8H0"/>
<dbReference type="GO" id="GO:0046452">
    <property type="term" value="P:dihydrofolate metabolic process"/>
    <property type="evidence" value="ECO:0007669"/>
    <property type="project" value="TreeGrafter"/>
</dbReference>
<comment type="catalytic activity">
    <reaction evidence="7">
        <text>(6S)-5,6,7,8-tetrahydrofolate + NADP(+) = 7,8-dihydrofolate + NADPH + H(+)</text>
        <dbReference type="Rhea" id="RHEA:15009"/>
        <dbReference type="ChEBI" id="CHEBI:15378"/>
        <dbReference type="ChEBI" id="CHEBI:57451"/>
        <dbReference type="ChEBI" id="CHEBI:57453"/>
        <dbReference type="ChEBI" id="CHEBI:57783"/>
        <dbReference type="ChEBI" id="CHEBI:58349"/>
        <dbReference type="EC" id="1.5.1.3"/>
    </reaction>
</comment>
<dbReference type="SUPFAM" id="SSF53597">
    <property type="entry name" value="Dihydrofolate reductase-like"/>
    <property type="match status" value="1"/>
</dbReference>
<dbReference type="PRINTS" id="PR00070">
    <property type="entry name" value="DHFR"/>
</dbReference>
<dbReference type="EMBL" id="WKPR01000027">
    <property type="protein sequence ID" value="MSB21803.1"/>
    <property type="molecule type" value="Genomic_DNA"/>
</dbReference>
<dbReference type="PIRSF" id="PIRSF000194">
    <property type="entry name" value="DHFR"/>
    <property type="match status" value="1"/>
</dbReference>
<comment type="similarity">
    <text evidence="2 7">Belongs to the dihydrofolate reductase family.</text>
</comment>
<comment type="function">
    <text evidence="7">Key enzyme in folate metabolism. Catalyzes an essential reaction for de novo glycine and purine synthesis, and for DNA precursor synthesis.</text>
</comment>
<organism evidence="9 10">
    <name type="scientific">Flavonifractor plautii</name>
    <name type="common">Fusobacterium plautii</name>
    <dbReference type="NCBI Taxonomy" id="292800"/>
    <lineage>
        <taxon>Bacteria</taxon>
        <taxon>Bacillati</taxon>
        <taxon>Bacillota</taxon>
        <taxon>Clostridia</taxon>
        <taxon>Eubacteriales</taxon>
        <taxon>Oscillospiraceae</taxon>
        <taxon>Flavonifractor</taxon>
    </lineage>
</organism>
<evidence type="ECO:0000313" key="9">
    <source>
        <dbReference type="EMBL" id="MSB21803.1"/>
    </source>
</evidence>
<dbReference type="InterPro" id="IPR001796">
    <property type="entry name" value="DHFR_dom"/>
</dbReference>
<dbReference type="GO" id="GO:0004146">
    <property type="term" value="F:dihydrofolate reductase activity"/>
    <property type="evidence" value="ECO:0007669"/>
    <property type="project" value="UniProtKB-EC"/>
</dbReference>
<dbReference type="UniPathway" id="UPA00077">
    <property type="reaction ID" value="UER00158"/>
</dbReference>
<dbReference type="PANTHER" id="PTHR48069:SF3">
    <property type="entry name" value="DIHYDROFOLATE REDUCTASE"/>
    <property type="match status" value="1"/>
</dbReference>
<accession>A0A6I2R8H0</accession>
<evidence type="ECO:0000259" key="8">
    <source>
        <dbReference type="PROSITE" id="PS51330"/>
    </source>
</evidence>
<evidence type="ECO:0000313" key="10">
    <source>
        <dbReference type="Proteomes" id="UP000434475"/>
    </source>
</evidence>
<comment type="caution">
    <text evidence="9">The sequence shown here is derived from an EMBL/GenBank/DDBJ whole genome shotgun (WGS) entry which is preliminary data.</text>
</comment>
<comment type="pathway">
    <text evidence="1 7">Cofactor biosynthesis; tetrahydrofolate biosynthesis; 5,6,7,8-tetrahydrofolate from 7,8-dihydrofolate: step 1/1.</text>
</comment>